<dbReference type="SUPFAM" id="SSF49464">
    <property type="entry name" value="Carboxypeptidase regulatory domain-like"/>
    <property type="match status" value="1"/>
</dbReference>
<dbReference type="EMBL" id="FNCW01000035">
    <property type="protein sequence ID" value="SDH09166.1"/>
    <property type="molecule type" value="Genomic_DNA"/>
</dbReference>
<dbReference type="Pfam" id="PF13715">
    <property type="entry name" value="CarbopepD_reg_2"/>
    <property type="match status" value="1"/>
</dbReference>
<name>A0A1G7ZKT6_9FLAO</name>
<organism evidence="1 2">
    <name type="scientific">Psychroflexus sediminis</name>
    <dbReference type="NCBI Taxonomy" id="470826"/>
    <lineage>
        <taxon>Bacteria</taxon>
        <taxon>Pseudomonadati</taxon>
        <taxon>Bacteroidota</taxon>
        <taxon>Flavobacteriia</taxon>
        <taxon>Flavobacteriales</taxon>
        <taxon>Flavobacteriaceae</taxon>
        <taxon>Psychroflexus</taxon>
    </lineage>
</organism>
<protein>
    <submittedName>
        <fullName evidence="1">CarboxypepD_reg-like domain-containing protein</fullName>
    </submittedName>
</protein>
<evidence type="ECO:0000313" key="2">
    <source>
        <dbReference type="Proteomes" id="UP000199296"/>
    </source>
</evidence>
<proteinExistence type="predicted"/>
<dbReference type="STRING" id="470826.SAMN04488027_1351"/>
<evidence type="ECO:0000313" key="1">
    <source>
        <dbReference type="EMBL" id="SDH09166.1"/>
    </source>
</evidence>
<gene>
    <name evidence="1" type="ORF">SAMN04488027_1351</name>
</gene>
<dbReference type="Proteomes" id="UP000199296">
    <property type="component" value="Unassembled WGS sequence"/>
</dbReference>
<accession>A0A1G7ZKT6</accession>
<sequence>MFISSLCFGQINSVIIDSESLEKVPYVNIWVENENIGTTSNQQGEFELNLKEPHVIVFSAIGYETRRIQSNSIINIVELKASITALDEVILSANKQDLELTIGNFKKSKINHYFACGTTPWITARYFPYQKNYKKTRFLDRIKILTNSDIRDAKFNIRLYSVNEDGEPDKYIYDKNIIGIARKGKKLTEIDLSGLNIEFPDKGFFIAIEWLIIDDNLYEYNYTKQDSNKKLKRISYEPSFGTIPSVTDENSWIYTQGKWRRVWKKNSGAWDKSENKYSLLAIELTLTN</sequence>
<dbReference type="AlphaFoldDB" id="A0A1G7ZKT6"/>
<reference evidence="1 2" key="1">
    <citation type="submission" date="2016-10" db="EMBL/GenBank/DDBJ databases">
        <authorList>
            <person name="de Groot N.N."/>
        </authorList>
    </citation>
    <scope>NUCLEOTIDE SEQUENCE [LARGE SCALE GENOMIC DNA]</scope>
    <source>
        <strain evidence="1 2">DSM 19803</strain>
    </source>
</reference>
<keyword evidence="2" id="KW-1185">Reference proteome</keyword>
<dbReference type="InterPro" id="IPR008969">
    <property type="entry name" value="CarboxyPept-like_regulatory"/>
</dbReference>